<keyword evidence="2" id="KW-1185">Reference proteome</keyword>
<organism evidence="1 2">
    <name type="scientific">Pseudaminobacter salicylatoxidans</name>
    <dbReference type="NCBI Taxonomy" id="93369"/>
    <lineage>
        <taxon>Bacteria</taxon>
        <taxon>Pseudomonadati</taxon>
        <taxon>Pseudomonadota</taxon>
        <taxon>Alphaproteobacteria</taxon>
        <taxon>Hyphomicrobiales</taxon>
        <taxon>Phyllobacteriaceae</taxon>
        <taxon>Pseudaminobacter</taxon>
    </lineage>
</organism>
<dbReference type="AlphaFoldDB" id="A0A316C845"/>
<accession>A0A316C845</accession>
<name>A0A316C845_PSESE</name>
<protein>
    <recommendedName>
        <fullName evidence="3">Lipoprotein</fullName>
    </recommendedName>
</protein>
<proteinExistence type="predicted"/>
<evidence type="ECO:0000313" key="2">
    <source>
        <dbReference type="Proteomes" id="UP000245396"/>
    </source>
</evidence>
<evidence type="ECO:0008006" key="3">
    <source>
        <dbReference type="Google" id="ProtNLM"/>
    </source>
</evidence>
<sequence>MIALGRAGIRLPIILGTAALLSGCLAPEEFNATIDLSGYSYSVELDGRLADPRYVKALQDRQEIPPDADEKMKGQEALAATMPGMERFVYVGGGRFDLAMSLEGELTESNPAIGFPATKSRSGNNFLTVERQEDGSVVISTPVVPKQALADLNSIGLPATGTVTVTVKGTVLEQNADEEAGQTYSWHRKSWEDRVYLKLDPGGS</sequence>
<dbReference type="EMBL" id="QGGG01000024">
    <property type="protein sequence ID" value="PWJ74142.1"/>
    <property type="molecule type" value="Genomic_DNA"/>
</dbReference>
<comment type="caution">
    <text evidence="1">The sequence shown here is derived from an EMBL/GenBank/DDBJ whole genome shotgun (WGS) entry which is preliminary data.</text>
</comment>
<gene>
    <name evidence="1" type="ORF">C7441_12417</name>
</gene>
<evidence type="ECO:0000313" key="1">
    <source>
        <dbReference type="EMBL" id="PWJ74142.1"/>
    </source>
</evidence>
<dbReference type="OrthoDB" id="7958598at2"/>
<reference evidence="1 2" key="1">
    <citation type="submission" date="2018-05" db="EMBL/GenBank/DDBJ databases">
        <title>Genomic Encyclopedia of Type Strains, Phase IV (KMG-IV): sequencing the most valuable type-strain genomes for metagenomic binning, comparative biology and taxonomic classification.</title>
        <authorList>
            <person name="Goeker M."/>
        </authorList>
    </citation>
    <scope>NUCLEOTIDE SEQUENCE [LARGE SCALE GENOMIC DNA]</scope>
    <source>
        <strain evidence="1 2">DSM 6986</strain>
    </source>
</reference>
<dbReference type="Proteomes" id="UP000245396">
    <property type="component" value="Unassembled WGS sequence"/>
</dbReference>
<dbReference type="RefSeq" id="WP_109614753.1">
    <property type="nucleotide sequence ID" value="NZ_QGGG01000024.1"/>
</dbReference>
<dbReference type="PROSITE" id="PS51257">
    <property type="entry name" value="PROKAR_LIPOPROTEIN"/>
    <property type="match status" value="1"/>
</dbReference>